<sequence>MTWRTPSSLKWLIVNYSRLQGEVMLLERQSAESDRQAAEHRRLWEDAKRNLQAIECTLGMHEIKVDPEDIEQVQPHVNKPMYRHGAMTRKILTTLKSAQGWMSTGDVVRHVTGHTYENTDHELYEKIRRSFRNRMRAMVAKGQVERPPSGGYREHTLWRLPQRDD</sequence>
<comment type="caution">
    <text evidence="2">The sequence shown here is derived from an EMBL/GenBank/DDBJ whole genome shotgun (WGS) entry which is preliminary data.</text>
</comment>
<dbReference type="EMBL" id="JAFKMG010000360">
    <property type="protein sequence ID" value="MBN8798452.1"/>
    <property type="molecule type" value="Genomic_DNA"/>
</dbReference>
<feature type="compositionally biased region" description="Basic and acidic residues" evidence="1">
    <location>
        <begin position="152"/>
        <end position="165"/>
    </location>
</feature>
<gene>
    <name evidence="2" type="ORF">J0H45_03695</name>
</gene>
<feature type="region of interest" description="Disordered" evidence="1">
    <location>
        <begin position="142"/>
        <end position="165"/>
    </location>
</feature>
<proteinExistence type="predicted"/>
<name>A0A9D8KWF4_9GAMM</name>
<evidence type="ECO:0000313" key="3">
    <source>
        <dbReference type="Proteomes" id="UP000664815"/>
    </source>
</evidence>
<evidence type="ECO:0000256" key="1">
    <source>
        <dbReference type="SAM" id="MobiDB-lite"/>
    </source>
</evidence>
<dbReference type="AlphaFoldDB" id="A0A9D8KWF4"/>
<accession>A0A9D8KWF4</accession>
<dbReference type="Proteomes" id="UP000664815">
    <property type="component" value="Unassembled WGS sequence"/>
</dbReference>
<organism evidence="2 3">
    <name type="scientific">Stenotrophomonas nitritireducens</name>
    <dbReference type="NCBI Taxonomy" id="83617"/>
    <lineage>
        <taxon>Bacteria</taxon>
        <taxon>Pseudomonadati</taxon>
        <taxon>Pseudomonadota</taxon>
        <taxon>Gammaproteobacteria</taxon>
        <taxon>Lysobacterales</taxon>
        <taxon>Lysobacteraceae</taxon>
        <taxon>Stenotrophomonas</taxon>
    </lineage>
</organism>
<reference evidence="2" key="1">
    <citation type="submission" date="2021-02" db="EMBL/GenBank/DDBJ databases">
        <title>Thiocyanate and organic carbon inputs drive convergent selection for specific autotrophic Afipia and Thiobacillus strains within complex microbiomes.</title>
        <authorList>
            <person name="Huddy R.J."/>
            <person name="Sachdeva R."/>
            <person name="Kadzinga F."/>
            <person name="Kantor R.S."/>
            <person name="Harrison S.T.L."/>
            <person name="Banfield J.F."/>
        </authorList>
    </citation>
    <scope>NUCLEOTIDE SEQUENCE</scope>
    <source>
        <strain evidence="2">SCN18_10_11_15_R1_P_69_7</strain>
    </source>
</reference>
<protein>
    <submittedName>
        <fullName evidence="2">Uncharacterized protein</fullName>
    </submittedName>
</protein>
<evidence type="ECO:0000313" key="2">
    <source>
        <dbReference type="EMBL" id="MBN8798452.1"/>
    </source>
</evidence>